<proteinExistence type="predicted"/>
<reference evidence="1" key="1">
    <citation type="submission" date="2018-05" db="EMBL/GenBank/DDBJ databases">
        <authorList>
            <person name="Lanie J.A."/>
            <person name="Ng W.-L."/>
            <person name="Kazmierczak K.M."/>
            <person name="Andrzejewski T.M."/>
            <person name="Davidsen T.M."/>
            <person name="Wayne K.J."/>
            <person name="Tettelin H."/>
            <person name="Glass J.I."/>
            <person name="Rusch D."/>
            <person name="Podicherti R."/>
            <person name="Tsui H.-C.T."/>
            <person name="Winkler M.E."/>
        </authorList>
    </citation>
    <scope>NUCLEOTIDE SEQUENCE</scope>
</reference>
<accession>A0A382LQL8</accession>
<dbReference type="AlphaFoldDB" id="A0A382LQL8"/>
<dbReference type="EMBL" id="UINC01087851">
    <property type="protein sequence ID" value="SVC37577.1"/>
    <property type="molecule type" value="Genomic_DNA"/>
</dbReference>
<gene>
    <name evidence="1" type="ORF">METZ01_LOCUS290431</name>
</gene>
<evidence type="ECO:0000313" key="1">
    <source>
        <dbReference type="EMBL" id="SVC37577.1"/>
    </source>
</evidence>
<organism evidence="1">
    <name type="scientific">marine metagenome</name>
    <dbReference type="NCBI Taxonomy" id="408172"/>
    <lineage>
        <taxon>unclassified sequences</taxon>
        <taxon>metagenomes</taxon>
        <taxon>ecological metagenomes</taxon>
    </lineage>
</organism>
<name>A0A382LQL8_9ZZZZ</name>
<protein>
    <submittedName>
        <fullName evidence="1">Uncharacterized protein</fullName>
    </submittedName>
</protein>
<sequence>MFSSRSFTFFYLFSLTALGQALEGDGHLMSVGGPHGWDG</sequence>